<dbReference type="InterPro" id="IPR019433">
    <property type="entry name" value="GPI_ManTrfase_II_coact_Pga1"/>
</dbReference>
<keyword evidence="1" id="KW-0812">Transmembrane</keyword>
<keyword evidence="1" id="KW-0472">Membrane</keyword>
<dbReference type="AlphaFoldDB" id="A0A9P6WL51"/>
<dbReference type="Pfam" id="PF10333">
    <property type="entry name" value="Pga1"/>
    <property type="match status" value="1"/>
</dbReference>
<protein>
    <submittedName>
        <fullName evidence="3">Uncharacterized protein</fullName>
    </submittedName>
</protein>
<keyword evidence="1" id="KW-1133">Transmembrane helix</keyword>
<gene>
    <name evidence="3" type="ORF">C6P40_001417</name>
</gene>
<proteinExistence type="predicted"/>
<feature type="transmembrane region" description="Helical" evidence="1">
    <location>
        <begin position="181"/>
        <end position="199"/>
    </location>
</feature>
<feature type="signal peptide" evidence="2">
    <location>
        <begin position="1"/>
        <end position="23"/>
    </location>
</feature>
<feature type="chain" id="PRO_5040378401" evidence="2">
    <location>
        <begin position="24"/>
        <end position="200"/>
    </location>
</feature>
<sequence>MLIYRRLLTIWLFALTVVANTETFMLDLQNRKHHLDDINNQYESNYLISLIKSQPDKTYVYQLAQQQVDITNEYHLDISNLYNFNDSIYVFFDVSQLQSLSYFVRVCWSAIHPISIEFFDDYLSSDSGDLQYLIVKVTTDYYTAEEHESRRVQLLNDFVLQVTLDTNNFILNTVSGRMVQLGVYIAAVTAFAVVFAMVLV</sequence>
<accession>A0A9P6WL51</accession>
<keyword evidence="2" id="KW-0732">Signal</keyword>
<evidence type="ECO:0000256" key="2">
    <source>
        <dbReference type="SAM" id="SignalP"/>
    </source>
</evidence>
<reference evidence="3" key="1">
    <citation type="submission" date="2020-11" db="EMBL/GenBank/DDBJ databases">
        <title>Kefir isolates.</title>
        <authorList>
            <person name="Marcisauskas S."/>
            <person name="Kim Y."/>
            <person name="Blasche S."/>
        </authorList>
    </citation>
    <scope>NUCLEOTIDE SEQUENCE</scope>
    <source>
        <strain evidence="3">Olga-1</strain>
    </source>
</reference>
<comment type="caution">
    <text evidence="3">The sequence shown here is derived from an EMBL/GenBank/DDBJ whole genome shotgun (WGS) entry which is preliminary data.</text>
</comment>
<organism evidence="3 4">
    <name type="scientific">Pichia californica</name>
    <dbReference type="NCBI Taxonomy" id="460514"/>
    <lineage>
        <taxon>Eukaryota</taxon>
        <taxon>Fungi</taxon>
        <taxon>Dikarya</taxon>
        <taxon>Ascomycota</taxon>
        <taxon>Saccharomycotina</taxon>
        <taxon>Pichiomycetes</taxon>
        <taxon>Pichiales</taxon>
        <taxon>Pichiaceae</taxon>
        <taxon>Pichia</taxon>
    </lineage>
</organism>
<evidence type="ECO:0000256" key="1">
    <source>
        <dbReference type="SAM" id="Phobius"/>
    </source>
</evidence>
<evidence type="ECO:0000313" key="3">
    <source>
        <dbReference type="EMBL" id="KAG0688102.1"/>
    </source>
</evidence>
<dbReference type="Proteomes" id="UP000697127">
    <property type="component" value="Unassembled WGS sequence"/>
</dbReference>
<dbReference type="EMBL" id="PUHW01000183">
    <property type="protein sequence ID" value="KAG0688102.1"/>
    <property type="molecule type" value="Genomic_DNA"/>
</dbReference>
<name>A0A9P6WL51_9ASCO</name>
<keyword evidence="4" id="KW-1185">Reference proteome</keyword>
<evidence type="ECO:0000313" key="4">
    <source>
        <dbReference type="Proteomes" id="UP000697127"/>
    </source>
</evidence>